<dbReference type="PANTHER" id="PTHR11905">
    <property type="entry name" value="ADAM A DISINTEGRIN AND METALLOPROTEASE DOMAIN"/>
    <property type="match status" value="1"/>
</dbReference>
<dbReference type="STRING" id="7757.ENSPMAP00000008356"/>
<dbReference type="Ensembl" id="ENSPMAT00000008394.1">
    <property type="protein sequence ID" value="ENSPMAP00000008356.1"/>
    <property type="gene ID" value="ENSPMAG00000007595.1"/>
</dbReference>
<dbReference type="Gene3D" id="3.40.390.10">
    <property type="entry name" value="Collagenase (Catalytic Domain)"/>
    <property type="match status" value="1"/>
</dbReference>
<name>S4RT16_PETMA</name>
<protein>
    <submittedName>
        <fullName evidence="1">Uncharacterized protein</fullName>
    </submittedName>
</protein>
<dbReference type="AlphaFoldDB" id="S4RT16"/>
<dbReference type="InterPro" id="IPR024079">
    <property type="entry name" value="MetalloPept_cat_dom_sf"/>
</dbReference>
<organism evidence="1">
    <name type="scientific">Petromyzon marinus</name>
    <name type="common">Sea lamprey</name>
    <dbReference type="NCBI Taxonomy" id="7757"/>
    <lineage>
        <taxon>Eukaryota</taxon>
        <taxon>Metazoa</taxon>
        <taxon>Chordata</taxon>
        <taxon>Craniata</taxon>
        <taxon>Vertebrata</taxon>
        <taxon>Cyclostomata</taxon>
        <taxon>Hyperoartia</taxon>
        <taxon>Petromyzontiformes</taxon>
        <taxon>Petromyzontidae</taxon>
        <taxon>Petromyzon</taxon>
    </lineage>
</organism>
<dbReference type="PANTHER" id="PTHR11905:SF256">
    <property type="entry name" value="PEPTIDASE M12B DOMAIN-CONTAINING PROTEIN"/>
    <property type="match status" value="1"/>
</dbReference>
<dbReference type="HOGENOM" id="CLU_1393112_0_0_1"/>
<evidence type="ECO:0000313" key="1">
    <source>
        <dbReference type="Ensembl" id="ENSPMAP00000008356.1"/>
    </source>
</evidence>
<sequence>GVVDSRPDSLAVLSLCGGGGLRGLFAVGGEHFEVTPVEGGRLAPHGIPPPAAAAASASAAAATVAATTVKTTARAARSKRFVSRPRYVQVLAVADDTMVAAYGDRLEEHLLTVLSAADGLLRRASLGSPVRLTLARVVVASGDKAGSGNGARTRLEVSSNAALALRDFCKWQLQLNRRGQHHPERHDTAVLFTRKV</sequence>
<dbReference type="GO" id="GO:0008237">
    <property type="term" value="F:metallopeptidase activity"/>
    <property type="evidence" value="ECO:0007669"/>
    <property type="project" value="InterPro"/>
</dbReference>
<dbReference type="SUPFAM" id="SSF55486">
    <property type="entry name" value="Metalloproteases ('zincins'), catalytic domain"/>
    <property type="match status" value="1"/>
</dbReference>
<reference evidence="1" key="2">
    <citation type="submission" date="2025-09" db="UniProtKB">
        <authorList>
            <consortium name="Ensembl"/>
        </authorList>
    </citation>
    <scope>IDENTIFICATION</scope>
</reference>
<accession>S4RT16</accession>
<proteinExistence type="predicted"/>
<reference evidence="1" key="1">
    <citation type="submission" date="2025-08" db="UniProtKB">
        <authorList>
            <consortium name="Ensembl"/>
        </authorList>
    </citation>
    <scope>IDENTIFICATION</scope>
</reference>
<dbReference type="GeneTree" id="ENSGT00940000155801"/>